<keyword evidence="5" id="KW-1185">Reference proteome</keyword>
<dbReference type="HAMAP" id="MF_00023">
    <property type="entry name" value="SmpB"/>
    <property type="match status" value="1"/>
</dbReference>
<dbReference type="PROSITE" id="PS01317">
    <property type="entry name" value="SSRP"/>
    <property type="match status" value="1"/>
</dbReference>
<keyword evidence="1 3" id="KW-0963">Cytoplasm</keyword>
<comment type="function">
    <text evidence="3">Required for rescue of stalled ribosomes mediated by trans-translation. Binds to transfer-messenger RNA (tmRNA), required for stable association of tmRNA with ribosomes. tmRNA and SmpB together mimic tRNA shape, replacing the anticodon stem-loop with SmpB. tmRNA is encoded by the ssrA gene; the 2 termini fold to resemble tRNA(Ala) and it encodes a 'tag peptide', a short internal open reading frame. During trans-translation Ala-aminoacylated tmRNA acts like a tRNA, entering the A-site of stalled ribosomes, displacing the stalled mRNA. The ribosome then switches to translate the ORF on the tmRNA; the nascent peptide is terminated with the 'tag peptide' encoded by the tmRNA and targeted for degradation. The ribosome is freed to recommence translation, which seems to be the essential function of trans-translation.</text>
</comment>
<proteinExistence type="inferred from homology"/>
<dbReference type="Gene3D" id="2.40.280.10">
    <property type="match status" value="1"/>
</dbReference>
<comment type="caution">
    <text evidence="4">The sequence shown here is derived from an EMBL/GenBank/DDBJ whole genome shotgun (WGS) entry which is preliminary data.</text>
</comment>
<dbReference type="PANTHER" id="PTHR30308">
    <property type="entry name" value="TMRNA-BINDING COMPONENT OF TRANS-TRANSLATION TAGGING COMPLEX"/>
    <property type="match status" value="1"/>
</dbReference>
<accession>A0ABS5PW93</accession>
<dbReference type="InterPro" id="IPR000037">
    <property type="entry name" value="SsrA-bd_prot"/>
</dbReference>
<evidence type="ECO:0000256" key="2">
    <source>
        <dbReference type="ARBA" id="ARBA00022884"/>
    </source>
</evidence>
<dbReference type="RefSeq" id="WP_213238415.1">
    <property type="nucleotide sequence ID" value="NZ_JAHBCL010000045.1"/>
</dbReference>
<evidence type="ECO:0000256" key="3">
    <source>
        <dbReference type="HAMAP-Rule" id="MF_00023"/>
    </source>
</evidence>
<protein>
    <recommendedName>
        <fullName evidence="3">SsrA-binding protein</fullName>
    </recommendedName>
    <alternativeName>
        <fullName evidence="3">Small protein B</fullName>
    </alternativeName>
</protein>
<dbReference type="PANTHER" id="PTHR30308:SF2">
    <property type="entry name" value="SSRA-BINDING PROTEIN"/>
    <property type="match status" value="1"/>
</dbReference>
<dbReference type="SUPFAM" id="SSF74982">
    <property type="entry name" value="Small protein B (SmpB)"/>
    <property type="match status" value="1"/>
</dbReference>
<name>A0ABS5PW93_9FIRM</name>
<evidence type="ECO:0000313" key="4">
    <source>
        <dbReference type="EMBL" id="MBS7528557.1"/>
    </source>
</evidence>
<dbReference type="CDD" id="cd09294">
    <property type="entry name" value="SmpB"/>
    <property type="match status" value="1"/>
</dbReference>
<dbReference type="Proteomes" id="UP000746471">
    <property type="component" value="Unassembled WGS sequence"/>
</dbReference>
<sequence length="153" mass="17760">MGQYKLVANNKKARHDYFIEDTYEAGLELFGTEVKSIRNGKASIKEAYAEIKDGEMYVKGMNITPYDHGNRFNQDPIRPRKLLLHKREINKLDALRAQDGFTIVPLKLYINNRGLIKLEIAVAKGKKNYDKRQTMAKKDANRKIQQAIKDYNR</sequence>
<dbReference type="InterPro" id="IPR023620">
    <property type="entry name" value="SmpB"/>
</dbReference>
<keyword evidence="2 3" id="KW-0694">RNA-binding</keyword>
<reference evidence="4 5" key="1">
    <citation type="submission" date="2021-05" db="EMBL/GenBank/DDBJ databases">
        <title>Fusibacter ferrireducens sp. nov., an anaerobic, sulfur- and Fe-reducing bacterium isolated from the mangrove sediment.</title>
        <authorList>
            <person name="Qiu D."/>
        </authorList>
    </citation>
    <scope>NUCLEOTIDE SEQUENCE [LARGE SCALE GENOMIC DNA]</scope>
    <source>
        <strain evidence="4 5">DSM 12116</strain>
    </source>
</reference>
<organism evidence="4 5">
    <name type="scientific">Fusibacter paucivorans</name>
    <dbReference type="NCBI Taxonomy" id="76009"/>
    <lineage>
        <taxon>Bacteria</taxon>
        <taxon>Bacillati</taxon>
        <taxon>Bacillota</taxon>
        <taxon>Clostridia</taxon>
        <taxon>Eubacteriales</taxon>
        <taxon>Eubacteriales Family XII. Incertae Sedis</taxon>
        <taxon>Fusibacter</taxon>
    </lineage>
</organism>
<evidence type="ECO:0000256" key="1">
    <source>
        <dbReference type="ARBA" id="ARBA00022490"/>
    </source>
</evidence>
<dbReference type="EMBL" id="JAHBCL010000045">
    <property type="protein sequence ID" value="MBS7528557.1"/>
    <property type="molecule type" value="Genomic_DNA"/>
</dbReference>
<evidence type="ECO:0000313" key="5">
    <source>
        <dbReference type="Proteomes" id="UP000746471"/>
    </source>
</evidence>
<comment type="subcellular location">
    <subcellularLocation>
        <location evidence="3">Cytoplasm</location>
    </subcellularLocation>
    <text evidence="3">The tmRNA-SmpB complex associates with stalled 70S ribosomes.</text>
</comment>
<dbReference type="NCBIfam" id="TIGR00086">
    <property type="entry name" value="smpB"/>
    <property type="match status" value="1"/>
</dbReference>
<gene>
    <name evidence="3 4" type="primary">smpB</name>
    <name evidence="4" type="ORF">KHM83_17965</name>
</gene>
<dbReference type="Pfam" id="PF01668">
    <property type="entry name" value="SmpB"/>
    <property type="match status" value="1"/>
</dbReference>
<dbReference type="NCBIfam" id="NF003843">
    <property type="entry name" value="PRK05422.1"/>
    <property type="match status" value="1"/>
</dbReference>
<dbReference type="InterPro" id="IPR020081">
    <property type="entry name" value="SsrA-bd_prot_CS"/>
</dbReference>
<comment type="similarity">
    <text evidence="3">Belongs to the SmpB family.</text>
</comment>